<feature type="domain" description="FAD/NAD(P)-binding" evidence="7">
    <location>
        <begin position="4"/>
        <end position="309"/>
    </location>
</feature>
<dbReference type="RefSeq" id="WP_071658418.1">
    <property type="nucleotide sequence ID" value="NZ_MLCF01000141.1"/>
</dbReference>
<keyword evidence="3" id="KW-0285">Flavoprotein</keyword>
<keyword evidence="5" id="KW-0560">Oxidoreductase</keyword>
<organism evidence="8 9">
    <name type="scientific">Mangrovactinospora gilvigrisea</name>
    <dbReference type="NCBI Taxonomy" id="1428644"/>
    <lineage>
        <taxon>Bacteria</taxon>
        <taxon>Bacillati</taxon>
        <taxon>Actinomycetota</taxon>
        <taxon>Actinomycetes</taxon>
        <taxon>Kitasatosporales</taxon>
        <taxon>Streptomycetaceae</taxon>
        <taxon>Mangrovactinospora</taxon>
    </lineage>
</organism>
<dbReference type="InterPro" id="IPR051169">
    <property type="entry name" value="NADH-Q_oxidoreductase"/>
</dbReference>
<evidence type="ECO:0000256" key="2">
    <source>
        <dbReference type="ARBA" id="ARBA00005272"/>
    </source>
</evidence>
<sequence>MKHRITVLGAGYAGVTAAGRLAKRLDPADVEITLVNAEAEFVERVRMHQLATGQRLKRRPLAGMLAGSGASVRVARVTAVDLERRRVELADGQSADGEPADGEPAAGESADGELEYDSLVWALGSVGDDRGVPGVAEHAHRLAGRAGALRLGERLAALASGQTVLVVGGGLTGIETAAEIAESRPDLRVVLAGREGVGSWLSGKARRHLAVVLDRLGVDVREGTDVARVEAGGAVLDPGGSIEAGAVVWSAGFAANPLAATSGLRVSAGGRIVVDGTQRSVSHPEVYAVGDAALAVGKGGAPLRMACATSMPMAWRAADALAARLTGRTAPEPEIGYSLQCVSLGRRDGIVQRVTPEDRPTDTVLTGRTAARVKELICSGAAWGAGHPTMLVPARRRGLVVDGAVPRPVTA</sequence>
<dbReference type="PRINTS" id="PR00368">
    <property type="entry name" value="FADPNR"/>
</dbReference>
<dbReference type="STRING" id="1428644.BIV57_20600"/>
<dbReference type="PANTHER" id="PTHR42913:SF3">
    <property type="entry name" value="64 KDA MITOCHONDRIAL NADH DEHYDROGENASE (EUROFUNG)"/>
    <property type="match status" value="1"/>
</dbReference>
<dbReference type="Gene3D" id="3.50.50.100">
    <property type="match status" value="1"/>
</dbReference>
<dbReference type="OrthoDB" id="9784880at2"/>
<reference evidence="8 9" key="1">
    <citation type="submission" date="2016-10" db="EMBL/GenBank/DDBJ databases">
        <title>Genome sequence of Streptomyces gilvigriseus MUSC 26.</title>
        <authorList>
            <person name="Lee L.-H."/>
            <person name="Ser H.-L."/>
        </authorList>
    </citation>
    <scope>NUCLEOTIDE SEQUENCE [LARGE SCALE GENOMIC DNA]</scope>
    <source>
        <strain evidence="8 9">MUSC 26</strain>
    </source>
</reference>
<evidence type="ECO:0000313" key="9">
    <source>
        <dbReference type="Proteomes" id="UP000243342"/>
    </source>
</evidence>
<protein>
    <submittedName>
        <fullName evidence="8">Oxidoreductase</fullName>
    </submittedName>
</protein>
<dbReference type="InterPro" id="IPR036188">
    <property type="entry name" value="FAD/NAD-bd_sf"/>
</dbReference>
<dbReference type="SUPFAM" id="SSF51905">
    <property type="entry name" value="FAD/NAD(P)-binding domain"/>
    <property type="match status" value="1"/>
</dbReference>
<evidence type="ECO:0000259" key="7">
    <source>
        <dbReference type="Pfam" id="PF07992"/>
    </source>
</evidence>
<comment type="cofactor">
    <cofactor evidence="1">
        <name>FAD</name>
        <dbReference type="ChEBI" id="CHEBI:57692"/>
    </cofactor>
</comment>
<dbReference type="PANTHER" id="PTHR42913">
    <property type="entry name" value="APOPTOSIS-INDUCING FACTOR 1"/>
    <property type="match status" value="1"/>
</dbReference>
<dbReference type="GO" id="GO:0003955">
    <property type="term" value="F:NAD(P)H dehydrogenase (quinone) activity"/>
    <property type="evidence" value="ECO:0007669"/>
    <property type="project" value="TreeGrafter"/>
</dbReference>
<evidence type="ECO:0000256" key="6">
    <source>
        <dbReference type="SAM" id="MobiDB-lite"/>
    </source>
</evidence>
<dbReference type="InterPro" id="IPR023753">
    <property type="entry name" value="FAD/NAD-binding_dom"/>
</dbReference>
<dbReference type="EMBL" id="MLCF01000141">
    <property type="protein sequence ID" value="OIV35634.1"/>
    <property type="molecule type" value="Genomic_DNA"/>
</dbReference>
<comment type="similarity">
    <text evidence="2">Belongs to the NADH dehydrogenase family.</text>
</comment>
<proteinExistence type="inferred from homology"/>
<gene>
    <name evidence="8" type="ORF">BIV57_20600</name>
</gene>
<keyword evidence="4" id="KW-0274">FAD</keyword>
<evidence type="ECO:0000313" key="8">
    <source>
        <dbReference type="EMBL" id="OIV35634.1"/>
    </source>
</evidence>
<dbReference type="Pfam" id="PF07992">
    <property type="entry name" value="Pyr_redox_2"/>
    <property type="match status" value="1"/>
</dbReference>
<evidence type="ECO:0000256" key="1">
    <source>
        <dbReference type="ARBA" id="ARBA00001974"/>
    </source>
</evidence>
<comment type="caution">
    <text evidence="8">The sequence shown here is derived from an EMBL/GenBank/DDBJ whole genome shotgun (WGS) entry which is preliminary data.</text>
</comment>
<keyword evidence="9" id="KW-1185">Reference proteome</keyword>
<name>A0A1J7C7L1_9ACTN</name>
<dbReference type="Proteomes" id="UP000243342">
    <property type="component" value="Unassembled WGS sequence"/>
</dbReference>
<evidence type="ECO:0000256" key="4">
    <source>
        <dbReference type="ARBA" id="ARBA00022827"/>
    </source>
</evidence>
<dbReference type="PRINTS" id="PR00469">
    <property type="entry name" value="PNDRDTASEII"/>
</dbReference>
<accession>A0A1J7C7L1</accession>
<dbReference type="AlphaFoldDB" id="A0A1J7C7L1"/>
<evidence type="ECO:0000256" key="3">
    <source>
        <dbReference type="ARBA" id="ARBA00022630"/>
    </source>
</evidence>
<dbReference type="GO" id="GO:0019646">
    <property type="term" value="P:aerobic electron transport chain"/>
    <property type="evidence" value="ECO:0007669"/>
    <property type="project" value="TreeGrafter"/>
</dbReference>
<evidence type="ECO:0000256" key="5">
    <source>
        <dbReference type="ARBA" id="ARBA00023002"/>
    </source>
</evidence>
<feature type="region of interest" description="Disordered" evidence="6">
    <location>
        <begin position="88"/>
        <end position="111"/>
    </location>
</feature>